<evidence type="ECO:0000313" key="5">
    <source>
        <dbReference type="Proteomes" id="UP000800035"/>
    </source>
</evidence>
<name>A0A6A5U478_9PLEO</name>
<dbReference type="PANTHER" id="PTHR23140">
    <property type="entry name" value="RNA PROCESSING PROTEIN LD23810P"/>
    <property type="match status" value="1"/>
</dbReference>
<dbReference type="EMBL" id="ML976984">
    <property type="protein sequence ID" value="KAF1959655.1"/>
    <property type="molecule type" value="Genomic_DNA"/>
</dbReference>
<gene>
    <name evidence="4" type="ORF">CC80DRAFT_489763</name>
</gene>
<dbReference type="Gene3D" id="1.10.10.790">
    <property type="entry name" value="Surp module"/>
    <property type="match status" value="1"/>
</dbReference>
<feature type="compositionally biased region" description="Basic residues" evidence="1">
    <location>
        <begin position="68"/>
        <end position="78"/>
    </location>
</feature>
<dbReference type="GO" id="GO:0006396">
    <property type="term" value="P:RNA processing"/>
    <property type="evidence" value="ECO:0007669"/>
    <property type="project" value="InterPro"/>
</dbReference>
<dbReference type="InterPro" id="IPR035967">
    <property type="entry name" value="SWAP/Surp_sf"/>
</dbReference>
<dbReference type="PROSITE" id="PS50128">
    <property type="entry name" value="SURP"/>
    <property type="match status" value="1"/>
</dbReference>
<dbReference type="PANTHER" id="PTHR23140:SF0">
    <property type="entry name" value="U2 SNRNP-ASSOCIATED SURP MOTIF-CONTAINING PROTEIN"/>
    <property type="match status" value="1"/>
</dbReference>
<feature type="domain" description="CID" evidence="3">
    <location>
        <begin position="416"/>
        <end position="590"/>
    </location>
</feature>
<evidence type="ECO:0000313" key="4">
    <source>
        <dbReference type="EMBL" id="KAF1959655.1"/>
    </source>
</evidence>
<proteinExistence type="predicted"/>
<dbReference type="OrthoDB" id="377209at2759"/>
<evidence type="ECO:0000256" key="1">
    <source>
        <dbReference type="SAM" id="MobiDB-lite"/>
    </source>
</evidence>
<dbReference type="GO" id="GO:0003723">
    <property type="term" value="F:RNA binding"/>
    <property type="evidence" value="ECO:0007669"/>
    <property type="project" value="InterPro"/>
</dbReference>
<dbReference type="InterPro" id="IPR000061">
    <property type="entry name" value="Surp"/>
</dbReference>
<dbReference type="Proteomes" id="UP000800035">
    <property type="component" value="Unassembled WGS sequence"/>
</dbReference>
<sequence>MAFRISLNKAQLGAKAKAEEDAKAREEKNALDKVMADLIDEHGDDTGVFGEAGKDHDPENDVFVPTGAKRHFTGRPKSMKSGPGTLAPEPGAVFPRPGGGGGPGGFVGQAPRFGGAVPRGPAALGGRRDENVYGSVVAKASNLPLAIDTRRIENLFADFPSLKVTKVERLPPSRPSSPSRISRPSVTMKIIFDKDANARDLDDAMNKMNDKRYLGQGYYLHLDRYLGGQSIGTKQQEEPFGATLQEVEASKGYAPPPELGGNNRNQQREEAMNKRLLVTASAPPDSETTRLIHRTIEGVIEGGIEFEAALMQDPHVQGEERFAWLFDQNHPLNRYYRWRLHEIINSSARPDVFHRQPDWKGPKEALPDEYASDLWDLAQATEQVESDDEEDERPMRITVPLGENYPGRVDLGYGLLSPRSRSLLIWLLATIPPSSVLYDEIAAFSVFAVDHVGKGMDEVVHLLVTNIFQPFFFSKANPRYRPNAQDGENELRKRTQLPQIIINGLRIISDVALTTSKESGLCYKYRQVIENQLVERKVFRYLERLPSQVSLGRVAETQYRDEINAILNVWKHEHLFENLDAFDDAFNEPTRQREQEEHEKKLAERRHLNKGASKLKTANPGNSEDNDRMDIDQDDGKAISTMDGANDEKDLPAPHGIPASTTEDAGHSPTLREHATTKRAESKGVDAVEIPGETAAARARRLRPKAEDMFAFDGE</sequence>
<dbReference type="Pfam" id="PF01805">
    <property type="entry name" value="Surp"/>
    <property type="match status" value="1"/>
</dbReference>
<feature type="domain" description="SURP motif" evidence="2">
    <location>
        <begin position="291"/>
        <end position="336"/>
    </location>
</feature>
<dbReference type="SUPFAM" id="SSF109905">
    <property type="entry name" value="Surp module (SWAP domain)"/>
    <property type="match status" value="1"/>
</dbReference>
<dbReference type="GO" id="GO:0005634">
    <property type="term" value="C:nucleus"/>
    <property type="evidence" value="ECO:0007669"/>
    <property type="project" value="TreeGrafter"/>
</dbReference>
<feature type="compositionally biased region" description="Basic and acidic residues" evidence="1">
    <location>
        <begin position="664"/>
        <end position="686"/>
    </location>
</feature>
<evidence type="ECO:0008006" key="6">
    <source>
        <dbReference type="Google" id="ProtNLM"/>
    </source>
</evidence>
<feature type="region of interest" description="Disordered" evidence="1">
    <location>
        <begin position="589"/>
        <end position="715"/>
    </location>
</feature>
<feature type="compositionally biased region" description="Basic and acidic residues" evidence="1">
    <location>
        <begin position="590"/>
        <end position="606"/>
    </location>
</feature>
<protein>
    <recommendedName>
        <fullName evidence="6">SURP motif domain-containing protein</fullName>
    </recommendedName>
</protein>
<evidence type="ECO:0000259" key="3">
    <source>
        <dbReference type="PROSITE" id="PS51391"/>
    </source>
</evidence>
<dbReference type="InterPro" id="IPR051485">
    <property type="entry name" value="SR-CTD_assoc_factor"/>
</dbReference>
<keyword evidence="5" id="KW-1185">Reference proteome</keyword>
<dbReference type="InterPro" id="IPR006569">
    <property type="entry name" value="CID_dom"/>
</dbReference>
<feature type="compositionally biased region" description="Basic and acidic residues" evidence="1">
    <location>
        <begin position="625"/>
        <end position="637"/>
    </location>
</feature>
<organism evidence="4 5">
    <name type="scientific">Byssothecium circinans</name>
    <dbReference type="NCBI Taxonomy" id="147558"/>
    <lineage>
        <taxon>Eukaryota</taxon>
        <taxon>Fungi</taxon>
        <taxon>Dikarya</taxon>
        <taxon>Ascomycota</taxon>
        <taxon>Pezizomycotina</taxon>
        <taxon>Dothideomycetes</taxon>
        <taxon>Pleosporomycetidae</taxon>
        <taxon>Pleosporales</taxon>
        <taxon>Massarineae</taxon>
        <taxon>Massarinaceae</taxon>
        <taxon>Byssothecium</taxon>
    </lineage>
</organism>
<dbReference type="SMART" id="SM00648">
    <property type="entry name" value="SWAP"/>
    <property type="match status" value="1"/>
</dbReference>
<reference evidence="4" key="1">
    <citation type="journal article" date="2020" name="Stud. Mycol.">
        <title>101 Dothideomycetes genomes: a test case for predicting lifestyles and emergence of pathogens.</title>
        <authorList>
            <person name="Haridas S."/>
            <person name="Albert R."/>
            <person name="Binder M."/>
            <person name="Bloem J."/>
            <person name="Labutti K."/>
            <person name="Salamov A."/>
            <person name="Andreopoulos B."/>
            <person name="Baker S."/>
            <person name="Barry K."/>
            <person name="Bills G."/>
            <person name="Bluhm B."/>
            <person name="Cannon C."/>
            <person name="Castanera R."/>
            <person name="Culley D."/>
            <person name="Daum C."/>
            <person name="Ezra D."/>
            <person name="Gonzalez J."/>
            <person name="Henrissat B."/>
            <person name="Kuo A."/>
            <person name="Liang C."/>
            <person name="Lipzen A."/>
            <person name="Lutzoni F."/>
            <person name="Magnuson J."/>
            <person name="Mondo S."/>
            <person name="Nolan M."/>
            <person name="Ohm R."/>
            <person name="Pangilinan J."/>
            <person name="Park H.-J."/>
            <person name="Ramirez L."/>
            <person name="Alfaro M."/>
            <person name="Sun H."/>
            <person name="Tritt A."/>
            <person name="Yoshinaga Y."/>
            <person name="Zwiers L.-H."/>
            <person name="Turgeon B."/>
            <person name="Goodwin S."/>
            <person name="Spatafora J."/>
            <person name="Crous P."/>
            <person name="Grigoriev I."/>
        </authorList>
    </citation>
    <scope>NUCLEOTIDE SEQUENCE</scope>
    <source>
        <strain evidence="4">CBS 675.92</strain>
    </source>
</reference>
<dbReference type="PROSITE" id="PS51391">
    <property type="entry name" value="CID"/>
    <property type="match status" value="1"/>
</dbReference>
<evidence type="ECO:0000259" key="2">
    <source>
        <dbReference type="PROSITE" id="PS50128"/>
    </source>
</evidence>
<dbReference type="AlphaFoldDB" id="A0A6A5U478"/>
<feature type="region of interest" description="Disordered" evidence="1">
    <location>
        <begin position="42"/>
        <end position="86"/>
    </location>
</feature>
<accession>A0A6A5U478</accession>